<dbReference type="GO" id="GO:0046872">
    <property type="term" value="F:metal ion binding"/>
    <property type="evidence" value="ECO:0007669"/>
    <property type="project" value="UniProtKB-KW"/>
</dbReference>
<dbReference type="PANTHER" id="PTHR30502">
    <property type="entry name" value="2-KETO-3-DEOXY-L-RHAMNONATE ALDOLASE"/>
    <property type="match status" value="1"/>
</dbReference>
<gene>
    <name evidence="8" type="ORF">K1W69_14685</name>
</gene>
<dbReference type="InterPro" id="IPR015813">
    <property type="entry name" value="Pyrv/PenolPyrv_kinase-like_dom"/>
</dbReference>
<dbReference type="Gene3D" id="3.20.20.60">
    <property type="entry name" value="Phosphoenolpyruvate-binding domains"/>
    <property type="match status" value="1"/>
</dbReference>
<comment type="cofactor">
    <cofactor evidence="1">
        <name>a divalent metal cation</name>
        <dbReference type="ChEBI" id="CHEBI:60240"/>
    </cofactor>
</comment>
<dbReference type="FunFam" id="3.20.20.60:FF:000004">
    <property type="entry name" value="5-keto-4-deoxy-D-glucarate aldolase"/>
    <property type="match status" value="1"/>
</dbReference>
<keyword evidence="5" id="KW-0670">Pyruvate</keyword>
<dbReference type="PANTHER" id="PTHR30502:SF4">
    <property type="entry name" value="5-KETO-4-DEOXY-D-GLUCARATE ALDOLASE"/>
    <property type="match status" value="1"/>
</dbReference>
<organism evidence="8 9">
    <name type="scientific">Flavimaribacter sediminis</name>
    <dbReference type="NCBI Taxonomy" id="2865987"/>
    <lineage>
        <taxon>Bacteria</taxon>
        <taxon>Pseudomonadati</taxon>
        <taxon>Pseudomonadota</taxon>
        <taxon>Alphaproteobacteria</taxon>
        <taxon>Hyphomicrobiales</taxon>
        <taxon>Rhizobiaceae</taxon>
        <taxon>Flavimaribacter</taxon>
    </lineage>
</organism>
<sequence length="251" mass="26830">MNNEFKAALWEGRTQLGIWSSLCSPLVAEMLAQSGFDWVLFDAEHSPVEIAGLLPLLQAAGNGSATAVVRPSWNDPVLIKRTLDIGAQTLLLPFVQDAAEARAAVASARYPTKGKRGVAGATRASRYGRDGNYHVNASDEICTLVQVETLEALSRLDEISEVDGIDGVFIGPSDLSASMGHLGQPGANEVQQQIRLAANTIRAAGKAPGILATSADDAKRYLDWGYLFVACNVDLRLLVQSIDALYTEMTS</sequence>
<keyword evidence="9" id="KW-1185">Reference proteome</keyword>
<dbReference type="Proteomes" id="UP001196509">
    <property type="component" value="Unassembled WGS sequence"/>
</dbReference>
<evidence type="ECO:0000256" key="3">
    <source>
        <dbReference type="ARBA" id="ARBA00022723"/>
    </source>
</evidence>
<dbReference type="InterPro" id="IPR040442">
    <property type="entry name" value="Pyrv_kinase-like_dom_sf"/>
</dbReference>
<comment type="caution">
    <text evidence="8">The sequence shown here is derived from an EMBL/GenBank/DDBJ whole genome shotgun (WGS) entry which is preliminary data.</text>
</comment>
<evidence type="ECO:0000256" key="4">
    <source>
        <dbReference type="ARBA" id="ARBA00023239"/>
    </source>
</evidence>
<evidence type="ECO:0000256" key="5">
    <source>
        <dbReference type="ARBA" id="ARBA00023317"/>
    </source>
</evidence>
<dbReference type="Pfam" id="PF03328">
    <property type="entry name" value="HpcH_HpaI"/>
    <property type="match status" value="1"/>
</dbReference>
<dbReference type="InterPro" id="IPR050251">
    <property type="entry name" value="HpcH-HpaI_aldolase"/>
</dbReference>
<name>A0AAE2ZLI2_9HYPH</name>
<proteinExistence type="inferred from homology"/>
<evidence type="ECO:0000259" key="7">
    <source>
        <dbReference type="Pfam" id="PF03328"/>
    </source>
</evidence>
<comment type="catalytic activity">
    <reaction evidence="6">
        <text>D-glyceraldehyde + pyruvate = 2-dehydro-3-deoxy-L-galactonate</text>
        <dbReference type="Rhea" id="RHEA:80055"/>
        <dbReference type="ChEBI" id="CHEBI:15361"/>
        <dbReference type="ChEBI" id="CHEBI:17378"/>
        <dbReference type="ChEBI" id="CHEBI:75545"/>
    </reaction>
</comment>
<dbReference type="GO" id="GO:0016832">
    <property type="term" value="F:aldehyde-lyase activity"/>
    <property type="evidence" value="ECO:0007669"/>
    <property type="project" value="TreeGrafter"/>
</dbReference>
<accession>A0AAE2ZLI2</accession>
<evidence type="ECO:0000256" key="6">
    <source>
        <dbReference type="ARBA" id="ARBA00045074"/>
    </source>
</evidence>
<evidence type="ECO:0000256" key="2">
    <source>
        <dbReference type="ARBA" id="ARBA00005568"/>
    </source>
</evidence>
<dbReference type="SUPFAM" id="SSF51621">
    <property type="entry name" value="Phosphoenolpyruvate/pyruvate domain"/>
    <property type="match status" value="1"/>
</dbReference>
<protein>
    <submittedName>
        <fullName evidence="8">HpcH/HpaI aldolase/citrate lyase family protein</fullName>
    </submittedName>
</protein>
<dbReference type="InterPro" id="IPR005000">
    <property type="entry name" value="Aldolase/citrate-lyase_domain"/>
</dbReference>
<dbReference type="AlphaFoldDB" id="A0AAE2ZLI2"/>
<evidence type="ECO:0000256" key="1">
    <source>
        <dbReference type="ARBA" id="ARBA00001968"/>
    </source>
</evidence>
<dbReference type="RefSeq" id="WP_220229062.1">
    <property type="nucleotide sequence ID" value="NZ_JAICBX010000002.1"/>
</dbReference>
<keyword evidence="3" id="KW-0479">Metal-binding</keyword>
<evidence type="ECO:0000313" key="9">
    <source>
        <dbReference type="Proteomes" id="UP001196509"/>
    </source>
</evidence>
<reference evidence="8" key="1">
    <citation type="submission" date="2021-08" db="EMBL/GenBank/DDBJ databases">
        <title>Hoeflea bacterium WL0058 sp. nov., isolated from the sediment.</title>
        <authorList>
            <person name="Wang L."/>
            <person name="Zhang D."/>
        </authorList>
    </citation>
    <scope>NUCLEOTIDE SEQUENCE</scope>
    <source>
        <strain evidence="8">WL0058</strain>
    </source>
</reference>
<comment type="similarity">
    <text evidence="2">Belongs to the HpcH/HpaI aldolase family.</text>
</comment>
<dbReference type="EMBL" id="JAICBX010000002">
    <property type="protein sequence ID" value="MBW8638441.1"/>
    <property type="molecule type" value="Genomic_DNA"/>
</dbReference>
<feature type="domain" description="HpcH/HpaI aldolase/citrate lyase" evidence="7">
    <location>
        <begin position="15"/>
        <end position="239"/>
    </location>
</feature>
<dbReference type="GO" id="GO:0005737">
    <property type="term" value="C:cytoplasm"/>
    <property type="evidence" value="ECO:0007669"/>
    <property type="project" value="TreeGrafter"/>
</dbReference>
<evidence type="ECO:0000313" key="8">
    <source>
        <dbReference type="EMBL" id="MBW8638441.1"/>
    </source>
</evidence>
<keyword evidence="4 8" id="KW-0456">Lyase</keyword>